<evidence type="ECO:0000313" key="3">
    <source>
        <dbReference type="Proteomes" id="UP000247755"/>
    </source>
</evidence>
<evidence type="ECO:0000313" key="2">
    <source>
        <dbReference type="EMBL" id="PXX32288.1"/>
    </source>
</evidence>
<dbReference type="AlphaFoldDB" id="A0A318IM90"/>
<dbReference type="InterPro" id="IPR034108">
    <property type="entry name" value="Pept_M35-like_proteobacteria"/>
</dbReference>
<accession>A0A318IM90</accession>
<comment type="caution">
    <text evidence="2">The sequence shown here is derived from an EMBL/GenBank/DDBJ whole genome shotgun (WGS) entry which is preliminary data.</text>
</comment>
<dbReference type="RefSeq" id="WP_110281386.1">
    <property type="nucleotide sequence ID" value="NZ_QJJY01000013.1"/>
</dbReference>
<reference evidence="2 3" key="1">
    <citation type="submission" date="2018-05" db="EMBL/GenBank/DDBJ databases">
        <title>Comparative genomics of bacterial root endophytes of switchgrass collected from native prairies over two seasons.</title>
        <authorList>
            <person name="Tang Y."/>
        </authorList>
    </citation>
    <scope>NUCLEOTIDE SEQUENCE [LARGE SCALE GENOMIC DNA]</scope>
    <source>
        <strain evidence="2 3">NFIX32</strain>
    </source>
</reference>
<dbReference type="SMART" id="SM01351">
    <property type="entry name" value="Aspzincin_M35"/>
    <property type="match status" value="1"/>
</dbReference>
<sequence length="217" mass="24274">MRVDNRVEIAEAVTDTIEGSMIEALISNGPPICPNMTDAEFRRTVLTLRDSAVKMIDVRLADLSKWGTVERERVVMWFGSSDEAIRQRLSVGLSAVSRVMHDLKPGNFVRQSERLDRYLGCTPNNKNPDGVVAHVCGPDTATHTICIHENFCEMRAVSSAKDSMLSTLIHECTHFVDTFGSHDHRYSMRECLTFAKTHPELAIDNADSIAGYVVYEN</sequence>
<dbReference type="Proteomes" id="UP000247755">
    <property type="component" value="Unassembled WGS sequence"/>
</dbReference>
<dbReference type="CDD" id="cd11007">
    <property type="entry name" value="M35_like_1"/>
    <property type="match status" value="1"/>
</dbReference>
<gene>
    <name evidence="2" type="ORF">NA66_1013134</name>
</gene>
<evidence type="ECO:0000259" key="1">
    <source>
        <dbReference type="SMART" id="SM01351"/>
    </source>
</evidence>
<name>A0A318IM90_BURPY</name>
<dbReference type="InterPro" id="IPR029463">
    <property type="entry name" value="Lys_MEP"/>
</dbReference>
<dbReference type="Pfam" id="PF14521">
    <property type="entry name" value="Aspzincin_M35"/>
    <property type="match status" value="1"/>
</dbReference>
<dbReference type="Gene3D" id="3.40.390.10">
    <property type="entry name" value="Collagenase (Catalytic Domain)"/>
    <property type="match status" value="1"/>
</dbReference>
<feature type="domain" description="Lysine-specific metallo-endopeptidase" evidence="1">
    <location>
        <begin position="61"/>
        <end position="214"/>
    </location>
</feature>
<organism evidence="2 3">
    <name type="scientific">Burkholderia pyrrocinia</name>
    <name type="common">Pseudomonas pyrrocinia</name>
    <dbReference type="NCBI Taxonomy" id="60550"/>
    <lineage>
        <taxon>Bacteria</taxon>
        <taxon>Pseudomonadati</taxon>
        <taxon>Pseudomonadota</taxon>
        <taxon>Betaproteobacteria</taxon>
        <taxon>Burkholderiales</taxon>
        <taxon>Burkholderiaceae</taxon>
        <taxon>Burkholderia</taxon>
        <taxon>Burkholderia cepacia complex</taxon>
    </lineage>
</organism>
<proteinExistence type="predicted"/>
<dbReference type="InterPro" id="IPR024079">
    <property type="entry name" value="MetalloPept_cat_dom_sf"/>
</dbReference>
<dbReference type="SUPFAM" id="SSF55486">
    <property type="entry name" value="Metalloproteases ('zincins'), catalytic domain"/>
    <property type="match status" value="1"/>
</dbReference>
<dbReference type="EMBL" id="QJJY01000013">
    <property type="protein sequence ID" value="PXX32288.1"/>
    <property type="molecule type" value="Genomic_DNA"/>
</dbReference>
<dbReference type="GO" id="GO:0004222">
    <property type="term" value="F:metalloendopeptidase activity"/>
    <property type="evidence" value="ECO:0007669"/>
    <property type="project" value="InterPro"/>
</dbReference>
<protein>
    <submittedName>
        <fullName evidence="2">Lysine-specific metallo-endopeptidase family protein</fullName>
    </submittedName>
</protein>